<gene>
    <name evidence="6" type="ORF">BDZ85DRAFT_255623</name>
</gene>
<feature type="chain" id="PRO_5025657766" evidence="3">
    <location>
        <begin position="18"/>
        <end position="540"/>
    </location>
</feature>
<feature type="domain" description="Peptidase S33 tripeptidyl aminopeptidase-like C-terminal" evidence="5">
    <location>
        <begin position="387"/>
        <end position="488"/>
    </location>
</feature>
<evidence type="ECO:0000256" key="1">
    <source>
        <dbReference type="ARBA" id="ARBA00010088"/>
    </source>
</evidence>
<dbReference type="InterPro" id="IPR029058">
    <property type="entry name" value="AB_hydrolase_fold"/>
</dbReference>
<keyword evidence="7" id="KW-1185">Reference proteome</keyword>
<dbReference type="OrthoDB" id="425534at2759"/>
<evidence type="ECO:0000259" key="4">
    <source>
        <dbReference type="Pfam" id="PF00561"/>
    </source>
</evidence>
<keyword evidence="2 6" id="KW-0378">Hydrolase</keyword>
<sequence>MFRYLYLLGLVLPLAQSHPSKKGHGKRSLQWGSCGDLVREILGPNTTVPYKLDCATLAVPLDYTRKTSPKLKLSLVRLNATATPVIGNALVNPGGPGGSGVEFVVGSGLSLLEVSDQYNYIGFDPRGTRNTIHFSCNATPVAEYLPVANVNLTETLFETGWDRANLFADRCLETQADTGRFLSTAFVARDMVEILKHLPDRKLNYFGISYGTFLGETFASMFPKLVGRFVLDAVVNPEDFRAGPRNSFLGDTDVVYQGFYDTCVDRPDDCALTTLVPSPPTAEAIRDKVENYILSIYNVDRFIYRDIKLAIRAALYSPDVWTSVASALRLLVSTPFNQTGRIPLGTSGIPQDADNFWGIGCLDTPWRLSSPEELLPVAQEQQNLSYFADVFADALSWRCATWRFDAAEYYTGPFVAKTATPILFVGGKRDPITPLAGAFNASSGFERSVVVTNDAYGHSFTADRSQCTYDAVRRYMVDGVLPEPGLVCKADKAPFDPTRAGTGIPEVDEPTRKRAFGKRDVKGALKVLAEVRKGRGILGA</sequence>
<dbReference type="Proteomes" id="UP000799538">
    <property type="component" value="Unassembled WGS sequence"/>
</dbReference>
<feature type="signal peptide" evidence="3">
    <location>
        <begin position="1"/>
        <end position="17"/>
    </location>
</feature>
<organism evidence="6 7">
    <name type="scientific">Elsinoe ampelina</name>
    <dbReference type="NCBI Taxonomy" id="302913"/>
    <lineage>
        <taxon>Eukaryota</taxon>
        <taxon>Fungi</taxon>
        <taxon>Dikarya</taxon>
        <taxon>Ascomycota</taxon>
        <taxon>Pezizomycotina</taxon>
        <taxon>Dothideomycetes</taxon>
        <taxon>Dothideomycetidae</taxon>
        <taxon>Myriangiales</taxon>
        <taxon>Elsinoaceae</taxon>
        <taxon>Elsinoe</taxon>
    </lineage>
</organism>
<dbReference type="InterPro" id="IPR000073">
    <property type="entry name" value="AB_hydrolase_1"/>
</dbReference>
<evidence type="ECO:0000313" key="6">
    <source>
        <dbReference type="EMBL" id="KAF2228228.1"/>
    </source>
</evidence>
<evidence type="ECO:0000256" key="2">
    <source>
        <dbReference type="ARBA" id="ARBA00022801"/>
    </source>
</evidence>
<dbReference type="InterPro" id="IPR051601">
    <property type="entry name" value="Serine_prot/Carboxylest_S33"/>
</dbReference>
<dbReference type="Pfam" id="PF08386">
    <property type="entry name" value="Abhydrolase_4"/>
    <property type="match status" value="1"/>
</dbReference>
<dbReference type="InterPro" id="IPR013595">
    <property type="entry name" value="Pept_S33_TAP-like_C"/>
</dbReference>
<dbReference type="EMBL" id="ML992501">
    <property type="protein sequence ID" value="KAF2228228.1"/>
    <property type="molecule type" value="Genomic_DNA"/>
</dbReference>
<keyword evidence="3" id="KW-0732">Signal</keyword>
<comment type="similarity">
    <text evidence="1">Belongs to the peptidase S33 family.</text>
</comment>
<evidence type="ECO:0000256" key="3">
    <source>
        <dbReference type="SAM" id="SignalP"/>
    </source>
</evidence>
<dbReference type="PANTHER" id="PTHR43248">
    <property type="entry name" value="2-SUCCINYL-6-HYDROXY-2,4-CYCLOHEXADIENE-1-CARBOXYLATE SYNTHASE"/>
    <property type="match status" value="1"/>
</dbReference>
<evidence type="ECO:0000259" key="5">
    <source>
        <dbReference type="Pfam" id="PF08386"/>
    </source>
</evidence>
<name>A0A6A6GRL0_9PEZI</name>
<dbReference type="GO" id="GO:0016787">
    <property type="term" value="F:hydrolase activity"/>
    <property type="evidence" value="ECO:0007669"/>
    <property type="project" value="UniProtKB-KW"/>
</dbReference>
<reference evidence="7" key="1">
    <citation type="journal article" date="2020" name="Stud. Mycol.">
        <title>101 Dothideomycetes genomes: A test case for predicting lifestyles and emergence of pathogens.</title>
        <authorList>
            <person name="Haridas S."/>
            <person name="Albert R."/>
            <person name="Binder M."/>
            <person name="Bloem J."/>
            <person name="LaButti K."/>
            <person name="Salamov A."/>
            <person name="Andreopoulos B."/>
            <person name="Baker S."/>
            <person name="Barry K."/>
            <person name="Bills G."/>
            <person name="Bluhm B."/>
            <person name="Cannon C."/>
            <person name="Castanera R."/>
            <person name="Culley D."/>
            <person name="Daum C."/>
            <person name="Ezra D."/>
            <person name="Gonzalez J."/>
            <person name="Henrissat B."/>
            <person name="Kuo A."/>
            <person name="Liang C."/>
            <person name="Lipzen A."/>
            <person name="Lutzoni F."/>
            <person name="Magnuson J."/>
            <person name="Mondo S."/>
            <person name="Nolan M."/>
            <person name="Ohm R."/>
            <person name="Pangilinan J."/>
            <person name="Park H.-J."/>
            <person name="Ramirez L."/>
            <person name="Alfaro M."/>
            <person name="Sun H."/>
            <person name="Tritt A."/>
            <person name="Yoshinaga Y."/>
            <person name="Zwiers L.-H."/>
            <person name="Turgeon B."/>
            <person name="Goodwin S."/>
            <person name="Spatafora J."/>
            <person name="Crous P."/>
            <person name="Grigoriev I."/>
        </authorList>
    </citation>
    <scope>NUCLEOTIDE SEQUENCE [LARGE SCALE GENOMIC DNA]</scope>
    <source>
        <strain evidence="7">CECT 20119</strain>
    </source>
</reference>
<dbReference type="SUPFAM" id="SSF53474">
    <property type="entry name" value="alpha/beta-Hydrolases"/>
    <property type="match status" value="1"/>
</dbReference>
<proteinExistence type="inferred from homology"/>
<feature type="domain" description="AB hydrolase-1" evidence="4">
    <location>
        <begin position="90"/>
        <end position="234"/>
    </location>
</feature>
<dbReference type="Gene3D" id="3.40.50.1820">
    <property type="entry name" value="alpha/beta hydrolase"/>
    <property type="match status" value="1"/>
</dbReference>
<accession>A0A6A6GRL0</accession>
<dbReference type="AlphaFoldDB" id="A0A6A6GRL0"/>
<dbReference type="PANTHER" id="PTHR43248:SF25">
    <property type="entry name" value="AB HYDROLASE-1 DOMAIN-CONTAINING PROTEIN-RELATED"/>
    <property type="match status" value="1"/>
</dbReference>
<dbReference type="Pfam" id="PF00561">
    <property type="entry name" value="Abhydrolase_1"/>
    <property type="match status" value="1"/>
</dbReference>
<protein>
    <submittedName>
        <fullName evidence="6">Alpha/Beta hydrolase protein</fullName>
    </submittedName>
</protein>
<evidence type="ECO:0000313" key="7">
    <source>
        <dbReference type="Proteomes" id="UP000799538"/>
    </source>
</evidence>